<name>A0A174ZB59_9FIRM</name>
<dbReference type="PANTHER" id="PTHR34351:SF2">
    <property type="entry name" value="DUF58 DOMAIN-CONTAINING PROTEIN"/>
    <property type="match status" value="1"/>
</dbReference>
<gene>
    <name evidence="1" type="ORF">ERS852540_00647</name>
</gene>
<dbReference type="EMBL" id="CZBY01000004">
    <property type="protein sequence ID" value="CUQ83262.1"/>
    <property type="molecule type" value="Genomic_DNA"/>
</dbReference>
<dbReference type="Proteomes" id="UP000095662">
    <property type="component" value="Unassembled WGS sequence"/>
</dbReference>
<proteinExistence type="predicted"/>
<dbReference type="OrthoDB" id="9789943at2"/>
<dbReference type="PANTHER" id="PTHR34351">
    <property type="entry name" value="SLR1927 PROTEIN-RELATED"/>
    <property type="match status" value="1"/>
</dbReference>
<accession>A0A174ZB59</accession>
<reference evidence="1 2" key="1">
    <citation type="submission" date="2015-09" db="EMBL/GenBank/DDBJ databases">
        <authorList>
            <consortium name="Pathogen Informatics"/>
        </authorList>
    </citation>
    <scope>NUCLEOTIDE SEQUENCE [LARGE SCALE GENOMIC DNA]</scope>
    <source>
        <strain evidence="1 2">2789STDY5834928</strain>
    </source>
</reference>
<dbReference type="AlphaFoldDB" id="A0A174ZB59"/>
<protein>
    <submittedName>
        <fullName evidence="1">Uncharacterized conserved protein (Some members contain a von Willebrand factor type A (VWA) domain)</fullName>
    </submittedName>
</protein>
<evidence type="ECO:0000313" key="1">
    <source>
        <dbReference type="EMBL" id="CUQ83262.1"/>
    </source>
</evidence>
<dbReference type="STRING" id="39492.ERS852540_00647"/>
<sequence>MELVAIILVIAAVAAAEVLIFGKYALKGIYYSASVNKAEVYEGETLELTEVVENRRFVALPWIKTELSASRWLAFSRKDSAAQTSGGDNTFIPGVFSLRPRSKCTRVRKIKCMKRGVFSFDDTVVTATDMLGLVRVSRGFKVGISITVLPVGADGENAVLSFNEPVGEILVRRFINEDPFMIAGSREYTGREPLNRINWKYTAVTGKLMAMNNEFTTSRNTLILMNMQRKGVVPITSADIRDTEAFIKLSVRLMWESVDSGCGFAFATNGGNANGTATGFVKTAEQCEGVLRMLAQLSDSCSFDFSSFLNALNYGSFTDVIILTPYIDDEMTLFAKELESRDKAAVFYTTGNIPENTDVQILHARKFSYTFNAGYAEGTQ</sequence>
<evidence type="ECO:0000313" key="2">
    <source>
        <dbReference type="Proteomes" id="UP000095662"/>
    </source>
</evidence>
<organism evidence="1 2">
    <name type="scientific">[Eubacterium] siraeum</name>
    <dbReference type="NCBI Taxonomy" id="39492"/>
    <lineage>
        <taxon>Bacteria</taxon>
        <taxon>Bacillati</taxon>
        <taxon>Bacillota</taxon>
        <taxon>Clostridia</taxon>
        <taxon>Eubacteriales</taxon>
        <taxon>Oscillospiraceae</taxon>
        <taxon>Oscillospiraceae incertae sedis</taxon>
    </lineage>
</organism>